<comment type="subcellular location">
    <subcellularLocation>
        <location evidence="1">Nucleus</location>
    </subcellularLocation>
</comment>
<feature type="compositionally biased region" description="Pro residues" evidence="6">
    <location>
        <begin position="19"/>
        <end position="35"/>
    </location>
</feature>
<dbReference type="Proteomes" id="UP000027586">
    <property type="component" value="Unassembled WGS sequence"/>
</dbReference>
<feature type="compositionally biased region" description="Basic residues" evidence="6">
    <location>
        <begin position="358"/>
        <end position="369"/>
    </location>
</feature>
<feature type="compositionally biased region" description="Basic and acidic residues" evidence="6">
    <location>
        <begin position="55"/>
        <end position="72"/>
    </location>
</feature>
<accession>A0A068S414</accession>
<keyword evidence="4" id="KW-0804">Transcription</keyword>
<evidence type="ECO:0000256" key="6">
    <source>
        <dbReference type="SAM" id="MobiDB-lite"/>
    </source>
</evidence>
<feature type="compositionally biased region" description="Pro residues" evidence="6">
    <location>
        <begin position="118"/>
        <end position="131"/>
    </location>
</feature>
<keyword evidence="5" id="KW-0539">Nucleus</keyword>
<dbReference type="VEuPathDB" id="FungiDB:LCOR_07606.1"/>
<dbReference type="AlphaFoldDB" id="A0A068S414"/>
<feature type="region of interest" description="Disordered" evidence="6">
    <location>
        <begin position="15"/>
        <end position="197"/>
    </location>
</feature>
<gene>
    <name evidence="7" type="ORF">LCOR_07606.1</name>
</gene>
<reference evidence="7" key="1">
    <citation type="submission" date="2013-08" db="EMBL/GenBank/DDBJ databases">
        <title>Gene expansion shapes genome architecture in the human pathogen Lichtheimia corymbifera: an evolutionary genomics analysis in the ancient terrestrial Mucorales (Mucoromycotina).</title>
        <authorList>
            <person name="Schwartze V.U."/>
            <person name="Winter S."/>
            <person name="Shelest E."/>
            <person name="Marcet-Houben M."/>
            <person name="Horn F."/>
            <person name="Wehner S."/>
            <person name="Hoffmann K."/>
            <person name="Riege K."/>
            <person name="Sammeth M."/>
            <person name="Nowrousian M."/>
            <person name="Valiante V."/>
            <person name="Linde J."/>
            <person name="Jacobsen I.D."/>
            <person name="Marz M."/>
            <person name="Brakhage A.A."/>
            <person name="Gabaldon T."/>
            <person name="Bocker S."/>
            <person name="Voigt K."/>
        </authorList>
    </citation>
    <scope>NUCLEOTIDE SEQUENCE [LARGE SCALE GENOMIC DNA]</scope>
    <source>
        <strain evidence="7">FSU 9682</strain>
    </source>
</reference>
<evidence type="ECO:0000256" key="3">
    <source>
        <dbReference type="ARBA" id="ARBA00023015"/>
    </source>
</evidence>
<dbReference type="OrthoDB" id="70376at2759"/>
<evidence type="ECO:0000256" key="4">
    <source>
        <dbReference type="ARBA" id="ARBA00023163"/>
    </source>
</evidence>
<organism evidence="7 8">
    <name type="scientific">Lichtheimia corymbifera JMRC:FSU:9682</name>
    <dbReference type="NCBI Taxonomy" id="1263082"/>
    <lineage>
        <taxon>Eukaryota</taxon>
        <taxon>Fungi</taxon>
        <taxon>Fungi incertae sedis</taxon>
        <taxon>Mucoromycota</taxon>
        <taxon>Mucoromycotina</taxon>
        <taxon>Mucoromycetes</taxon>
        <taxon>Mucorales</taxon>
        <taxon>Lichtheimiaceae</taxon>
        <taxon>Lichtheimia</taxon>
    </lineage>
</organism>
<evidence type="ECO:0000313" key="7">
    <source>
        <dbReference type="EMBL" id="CDH56577.1"/>
    </source>
</evidence>
<protein>
    <submittedName>
        <fullName evidence="7">Uncharacterized protein</fullName>
    </submittedName>
</protein>
<dbReference type="InterPro" id="IPR013907">
    <property type="entry name" value="Sds3"/>
</dbReference>
<dbReference type="PANTHER" id="PTHR21964">
    <property type="entry name" value="BREAST CANCER METASTASIS-SUPPRESSOR 1"/>
    <property type="match status" value="1"/>
</dbReference>
<evidence type="ECO:0000256" key="1">
    <source>
        <dbReference type="ARBA" id="ARBA00004123"/>
    </source>
</evidence>
<dbReference type="EMBL" id="CBTN010000038">
    <property type="protein sequence ID" value="CDH56577.1"/>
    <property type="molecule type" value="Genomic_DNA"/>
</dbReference>
<evidence type="ECO:0000256" key="2">
    <source>
        <dbReference type="ARBA" id="ARBA00022491"/>
    </source>
</evidence>
<keyword evidence="8" id="KW-1185">Reference proteome</keyword>
<keyword evidence="2" id="KW-0678">Repressor</keyword>
<name>A0A068S414_9FUNG</name>
<dbReference type="STRING" id="1263082.A0A068S414"/>
<evidence type="ECO:0000256" key="5">
    <source>
        <dbReference type="ARBA" id="ARBA00023242"/>
    </source>
</evidence>
<keyword evidence="3" id="KW-0805">Transcription regulation</keyword>
<feature type="region of interest" description="Disordered" evidence="6">
    <location>
        <begin position="358"/>
        <end position="420"/>
    </location>
</feature>
<sequence length="420" mass="47929">MLPQFGYIVAQAGADAHVPPVPPSGLPPPPPPPQYSGPTSAMGSNPQQQQSPLQYRHELHTPPPLDTRRDSQQQRPPLPYYRQSSPPPPHHHRHHPYHHPPPPPPPASSVTMHHPHHPPPPSTTVTAPPPTTTTTATVNHSQPYSMHSSPFRPPPPKWRDDIPQQQQPVSGGGGTTTTRSTASTVWHTPPPQPPQPATVYDYDPYHSQWDQEAPDVYQSKTMRKLRECNELMITMNGEFMEHSTVIYRNKLQSLQEELRTIQEGTHEVFMDELADLEKEREITISDAQCMYDYKVASIKHRYQTDMNAAEQDYEIERQSLHETIMAAIDDRRKLVRDDRDHGLDVKDLFRDAYHRIHHSKRNLRKRHPDRNHASGSPSRHENSRRRQARPSHPVGINGTTSQKEEDELDQEYALMKAASK</sequence>
<dbReference type="Pfam" id="PF08598">
    <property type="entry name" value="Sds3"/>
    <property type="match status" value="1"/>
</dbReference>
<feature type="compositionally biased region" description="Basic residues" evidence="6">
    <location>
        <begin position="89"/>
        <end position="98"/>
    </location>
</feature>
<dbReference type="GO" id="GO:0010468">
    <property type="term" value="P:regulation of gene expression"/>
    <property type="evidence" value="ECO:0007669"/>
    <property type="project" value="UniProtKB-ARBA"/>
</dbReference>
<feature type="compositionally biased region" description="Polar residues" evidence="6">
    <location>
        <begin position="139"/>
        <end position="148"/>
    </location>
</feature>
<dbReference type="SMART" id="SM01401">
    <property type="entry name" value="Sds3"/>
    <property type="match status" value="1"/>
</dbReference>
<dbReference type="GO" id="GO:0005654">
    <property type="term" value="C:nucleoplasm"/>
    <property type="evidence" value="ECO:0007669"/>
    <property type="project" value="UniProtKB-ARBA"/>
</dbReference>
<proteinExistence type="predicted"/>
<comment type="caution">
    <text evidence="7">The sequence shown here is derived from an EMBL/GenBank/DDBJ whole genome shotgun (WGS) entry which is preliminary data.</text>
</comment>
<evidence type="ECO:0000313" key="8">
    <source>
        <dbReference type="Proteomes" id="UP000027586"/>
    </source>
</evidence>
<feature type="compositionally biased region" description="Polar residues" evidence="6">
    <location>
        <begin position="39"/>
        <end position="53"/>
    </location>
</feature>